<sequence length="264" mass="29919">MPVLAKHYTSRRQMSESLVTAAFLSVSGGLQDAYTYISRGKVFANAQTGNIVLLSQHICDGNFRSVMHYLVPLVFFALGVAAAELIRQKYQLARRIHWRQLVLIIEILLLFLVGFLPEAWNLIANAMVSFACAMQVQAFRKVNSYAFASTMCIGNIRSGMESLCAYHKTHNRKTLFKSFHYFGVILLFALGAGLGSRFILLFGMKTIWLSCLLLLVSFSLMFIREEIDEHPELKQEEQAIQNDLHDIRKEAAEIAHILENDDPK</sequence>
<keyword evidence="1" id="KW-0812">Transmembrane</keyword>
<keyword evidence="1" id="KW-0472">Membrane</keyword>
<keyword evidence="3" id="KW-1185">Reference proteome</keyword>
<dbReference type="EMBL" id="JAOQKJ010000005">
    <property type="protein sequence ID" value="MCU6744358.1"/>
    <property type="molecule type" value="Genomic_DNA"/>
</dbReference>
<evidence type="ECO:0000313" key="2">
    <source>
        <dbReference type="EMBL" id="MCU6744358.1"/>
    </source>
</evidence>
<evidence type="ECO:0000313" key="3">
    <source>
        <dbReference type="Proteomes" id="UP001652432"/>
    </source>
</evidence>
<feature type="transmembrane region" description="Helical" evidence="1">
    <location>
        <begin position="98"/>
        <end position="116"/>
    </location>
</feature>
<dbReference type="Proteomes" id="UP001652432">
    <property type="component" value="Unassembled WGS sequence"/>
</dbReference>
<feature type="transmembrane region" description="Helical" evidence="1">
    <location>
        <begin position="179"/>
        <end position="200"/>
    </location>
</feature>
<reference evidence="2 3" key="1">
    <citation type="journal article" date="2021" name="ISME Commun">
        <title>Automated analysis of genomic sequences facilitates high-throughput and comprehensive description of bacteria.</title>
        <authorList>
            <person name="Hitch T.C.A."/>
        </authorList>
    </citation>
    <scope>NUCLEOTIDE SEQUENCE [LARGE SCALE GENOMIC DNA]</scope>
    <source>
        <strain evidence="2 3">Sanger_18</strain>
    </source>
</reference>
<dbReference type="PANTHER" id="PTHR37314">
    <property type="entry name" value="SLR0142 PROTEIN"/>
    <property type="match status" value="1"/>
</dbReference>
<feature type="transmembrane region" description="Helical" evidence="1">
    <location>
        <begin position="206"/>
        <end position="223"/>
    </location>
</feature>
<keyword evidence="1" id="KW-1133">Transmembrane helix</keyword>
<comment type="caution">
    <text evidence="2">The sequence shown here is derived from an EMBL/GenBank/DDBJ whole genome shotgun (WGS) entry which is preliminary data.</text>
</comment>
<dbReference type="PANTHER" id="PTHR37314:SF4">
    <property type="entry name" value="UPF0700 TRANSMEMBRANE PROTEIN YOAK"/>
    <property type="match status" value="1"/>
</dbReference>
<name>A0ABT2T280_9FIRM</name>
<organism evidence="2 3">
    <name type="scientific">Suilimivivens aceti</name>
    <dbReference type="NCBI Taxonomy" id="2981774"/>
    <lineage>
        <taxon>Bacteria</taxon>
        <taxon>Bacillati</taxon>
        <taxon>Bacillota</taxon>
        <taxon>Clostridia</taxon>
        <taxon>Lachnospirales</taxon>
        <taxon>Lachnospiraceae</taxon>
        <taxon>Suilimivivens</taxon>
    </lineage>
</organism>
<gene>
    <name evidence="2" type="ORF">OCV77_07595</name>
</gene>
<proteinExistence type="predicted"/>
<feature type="transmembrane region" description="Helical" evidence="1">
    <location>
        <begin position="66"/>
        <end position="86"/>
    </location>
</feature>
<dbReference type="Pfam" id="PF06912">
    <property type="entry name" value="DUF1275"/>
    <property type="match status" value="1"/>
</dbReference>
<dbReference type="InterPro" id="IPR010699">
    <property type="entry name" value="DUF1275"/>
</dbReference>
<accession>A0ABT2T280</accession>
<protein>
    <submittedName>
        <fullName evidence="2">DUF1275 domain-containing protein</fullName>
    </submittedName>
</protein>
<evidence type="ECO:0000256" key="1">
    <source>
        <dbReference type="SAM" id="Phobius"/>
    </source>
</evidence>